<dbReference type="AlphaFoldDB" id="A0A0D3BL66"/>
<organism evidence="1 2">
    <name type="scientific">Brassica oleracea var. oleracea</name>
    <dbReference type="NCBI Taxonomy" id="109376"/>
    <lineage>
        <taxon>Eukaryota</taxon>
        <taxon>Viridiplantae</taxon>
        <taxon>Streptophyta</taxon>
        <taxon>Embryophyta</taxon>
        <taxon>Tracheophyta</taxon>
        <taxon>Spermatophyta</taxon>
        <taxon>Magnoliopsida</taxon>
        <taxon>eudicotyledons</taxon>
        <taxon>Gunneridae</taxon>
        <taxon>Pentapetalae</taxon>
        <taxon>rosids</taxon>
        <taxon>malvids</taxon>
        <taxon>Brassicales</taxon>
        <taxon>Brassicaceae</taxon>
        <taxon>Brassiceae</taxon>
        <taxon>Brassica</taxon>
    </lineage>
</organism>
<protein>
    <submittedName>
        <fullName evidence="1">Uncharacterized protein</fullName>
    </submittedName>
</protein>
<proteinExistence type="predicted"/>
<accession>A0A0D3BL66</accession>
<reference evidence="1" key="2">
    <citation type="submission" date="2015-03" db="UniProtKB">
        <authorList>
            <consortium name="EnsemblPlants"/>
        </authorList>
    </citation>
    <scope>IDENTIFICATION</scope>
</reference>
<dbReference type="Gramene" id="Bo3g167110.1">
    <property type="protein sequence ID" value="Bo3g167110.1"/>
    <property type="gene ID" value="Bo3g167110"/>
</dbReference>
<evidence type="ECO:0000313" key="1">
    <source>
        <dbReference type="EnsemblPlants" id="Bo3g167110.1"/>
    </source>
</evidence>
<evidence type="ECO:0000313" key="2">
    <source>
        <dbReference type="Proteomes" id="UP000032141"/>
    </source>
</evidence>
<sequence length="52" mass="6066">MTSGTRRGGKEKVRCWVRRQRCQPLRLQSLGLQIKISVDGEVEWGRKIIMKP</sequence>
<dbReference type="Proteomes" id="UP000032141">
    <property type="component" value="Chromosome C3"/>
</dbReference>
<dbReference type="HOGENOM" id="CLU_3090011_0_0_1"/>
<reference evidence="1 2" key="1">
    <citation type="journal article" date="2014" name="Genome Biol.">
        <title>Transcriptome and methylome profiling reveals relics of genome dominance in the mesopolyploid Brassica oleracea.</title>
        <authorList>
            <person name="Parkin I.A."/>
            <person name="Koh C."/>
            <person name="Tang H."/>
            <person name="Robinson S.J."/>
            <person name="Kagale S."/>
            <person name="Clarke W.E."/>
            <person name="Town C.D."/>
            <person name="Nixon J."/>
            <person name="Krishnakumar V."/>
            <person name="Bidwell S.L."/>
            <person name="Denoeud F."/>
            <person name="Belcram H."/>
            <person name="Links M.G."/>
            <person name="Just J."/>
            <person name="Clarke C."/>
            <person name="Bender T."/>
            <person name="Huebert T."/>
            <person name="Mason A.S."/>
            <person name="Pires J.C."/>
            <person name="Barker G."/>
            <person name="Moore J."/>
            <person name="Walley P.G."/>
            <person name="Manoli S."/>
            <person name="Batley J."/>
            <person name="Edwards D."/>
            <person name="Nelson M.N."/>
            <person name="Wang X."/>
            <person name="Paterson A.H."/>
            <person name="King G."/>
            <person name="Bancroft I."/>
            <person name="Chalhoub B."/>
            <person name="Sharpe A.G."/>
        </authorList>
    </citation>
    <scope>NUCLEOTIDE SEQUENCE</scope>
    <source>
        <strain evidence="1 2">cv. TO1000</strain>
    </source>
</reference>
<name>A0A0D3BL66_BRAOL</name>
<keyword evidence="2" id="KW-1185">Reference proteome</keyword>
<dbReference type="EnsemblPlants" id="Bo3g167110.1">
    <property type="protein sequence ID" value="Bo3g167110.1"/>
    <property type="gene ID" value="Bo3g167110"/>
</dbReference>